<protein>
    <submittedName>
        <fullName evidence="1">Uncharacterized protein</fullName>
    </submittedName>
</protein>
<accession>A0A5S4YG62</accession>
<dbReference type="AlphaFoldDB" id="A0A5S4YG62"/>
<proteinExistence type="predicted"/>
<evidence type="ECO:0000313" key="1">
    <source>
        <dbReference type="EMBL" id="TYO62397.1"/>
    </source>
</evidence>
<gene>
    <name evidence="1" type="ORF">FXV83_33020</name>
</gene>
<keyword evidence="2" id="KW-1185">Reference proteome</keyword>
<comment type="caution">
    <text evidence="1">The sequence shown here is derived from an EMBL/GenBank/DDBJ whole genome shotgun (WGS) entry which is preliminary data.</text>
</comment>
<name>A0A5S4YG62_9BRAD</name>
<evidence type="ECO:0000313" key="2">
    <source>
        <dbReference type="Proteomes" id="UP000324797"/>
    </source>
</evidence>
<sequence>MIRPEKPQNQFSGIMRCSTHPRVFLPTPFAGLLEAMMGGKFEWQFKHRDEGNVNARVPRAKAECKKSAIDGHFCDSSDSVYRRILGQR</sequence>
<dbReference type="EMBL" id="VSTH01000137">
    <property type="protein sequence ID" value="TYO62397.1"/>
    <property type="molecule type" value="Genomic_DNA"/>
</dbReference>
<reference evidence="1 2" key="1">
    <citation type="submission" date="2019-08" db="EMBL/GenBank/DDBJ databases">
        <title>Bradyrhizobium hipponensis sp. nov., a rhizobium isolated from a Lupinus angustifolius root nodule in Tunisia.</title>
        <authorList>
            <person name="Off K."/>
            <person name="Rejili M."/>
            <person name="Mars M."/>
            <person name="Brachmann A."/>
            <person name="Marin M."/>
        </authorList>
    </citation>
    <scope>NUCLEOTIDE SEQUENCE [LARGE SCALE GENOMIC DNA]</scope>
    <source>
        <strain evidence="2">aSej3</strain>
    </source>
</reference>
<dbReference type="Proteomes" id="UP000324797">
    <property type="component" value="Unassembled WGS sequence"/>
</dbReference>
<organism evidence="1 2">
    <name type="scientific">Bradyrhizobium hipponense</name>
    <dbReference type="NCBI Taxonomy" id="2605638"/>
    <lineage>
        <taxon>Bacteria</taxon>
        <taxon>Pseudomonadati</taxon>
        <taxon>Pseudomonadota</taxon>
        <taxon>Alphaproteobacteria</taxon>
        <taxon>Hyphomicrobiales</taxon>
        <taxon>Nitrobacteraceae</taxon>
        <taxon>Bradyrhizobium</taxon>
    </lineage>
</organism>